<dbReference type="STRING" id="1450537.A0A395HX49"/>
<protein>
    <recommendedName>
        <fullName evidence="10">C2H2-type domain-containing protein</fullName>
    </recommendedName>
</protein>
<dbReference type="GO" id="GO:0006357">
    <property type="term" value="P:regulation of transcription by RNA polymerase II"/>
    <property type="evidence" value="ECO:0007669"/>
    <property type="project" value="TreeGrafter"/>
</dbReference>
<feature type="compositionally biased region" description="Basic and acidic residues" evidence="9">
    <location>
        <begin position="580"/>
        <end position="593"/>
    </location>
</feature>
<sequence>MSTPQATETMTSRHPRRGRVLNSPPSLLASADAQSASRPRLRLKKAETFHHTSSPPKNGLLDLPLLPRSPTCPGALQAIAAGQERMSKILGRLELGSRTRSLLDEDDELPVPKGHLEDHLQRLKLSKEDLDQRFAKSKRSSPREPSSKTRRAHCHASDSGLGSSISSRQSTSSQQGWFSSPNISTCRVDLTHPADKVGQSSSKTQTQSAVTSSTVATEHEATPKHKLSAASCLEIENRILKPLLGSEPCKPFRHIVEGARKQIESEKIGTLRDLEKALLYVAADVDVELSFYYQFCNSTILCLHETYTTINPRDLCMPTDLPYSNSYFLDLTAQVHRFKAMRDEARKHKKETPKLVVEGGMAATGRPLELVVEKDGEMISLETGKPYDAHSVKRTLSLGATDEGARRSMARRKKNAPPMNINTKCSHCDKIFQRPCDLTKHEKTHSRPFKCPFEGCKYYELGWPTEKENERHINDRHSVTPRMYACTFNGCSYKSKRESNCKQHMEKAHGWNYVRAKNNGRNAKRRTSPVQASPAQESVAQPSPQQPSPGQASSVPLAPPQMTPLQMSPDHISTLPMIPDHLDPLHMSPEHYSPESYNPEHYSPEQYSPTTQMHSAQLSPAPISSGQLSPAQVSHTQVSTPASGPIQSPTGFMNNYAQSQMFQLQDPFTQLKNEDCLLYMDNDFAAFNNGTSGFFEDASFGYADPMYQPGPVDMSAIEALCDDPYMNNMFLDTFGTGTGTGTDESMFPSFNQGGMPPF</sequence>
<evidence type="ECO:0000256" key="2">
    <source>
        <dbReference type="ARBA" id="ARBA00022723"/>
    </source>
</evidence>
<dbReference type="SMART" id="SM00355">
    <property type="entry name" value="ZnF_C2H2"/>
    <property type="match status" value="3"/>
</dbReference>
<keyword evidence="2" id="KW-0479">Metal-binding</keyword>
<evidence type="ECO:0000256" key="5">
    <source>
        <dbReference type="ARBA" id="ARBA00023015"/>
    </source>
</evidence>
<feature type="compositionally biased region" description="Low complexity" evidence="9">
    <location>
        <begin position="157"/>
        <end position="176"/>
    </location>
</feature>
<comment type="subcellular location">
    <subcellularLocation>
        <location evidence="1">Nucleus</location>
    </subcellularLocation>
</comment>
<keyword evidence="5" id="KW-0805">Transcription regulation</keyword>
<evidence type="ECO:0000256" key="7">
    <source>
        <dbReference type="ARBA" id="ARBA00023242"/>
    </source>
</evidence>
<accession>A0A395HX49</accession>
<keyword evidence="6" id="KW-0804">Transcription</keyword>
<feature type="compositionally biased region" description="Polar residues" evidence="9">
    <location>
        <begin position="605"/>
        <end position="646"/>
    </location>
</feature>
<dbReference type="AlphaFoldDB" id="A0A395HX49"/>
<feature type="region of interest" description="Disordered" evidence="9">
    <location>
        <begin position="193"/>
        <end position="221"/>
    </location>
</feature>
<evidence type="ECO:0000313" key="12">
    <source>
        <dbReference type="Proteomes" id="UP000248961"/>
    </source>
</evidence>
<feature type="compositionally biased region" description="Low complexity" evidence="9">
    <location>
        <begin position="530"/>
        <end position="556"/>
    </location>
</feature>
<dbReference type="InterPro" id="IPR051061">
    <property type="entry name" value="Zinc_finger_trans_reg"/>
</dbReference>
<evidence type="ECO:0000256" key="3">
    <source>
        <dbReference type="ARBA" id="ARBA00022771"/>
    </source>
</evidence>
<feature type="region of interest" description="Disordered" evidence="9">
    <location>
        <begin position="512"/>
        <end position="646"/>
    </location>
</feature>
<dbReference type="GO" id="GO:0005634">
    <property type="term" value="C:nucleus"/>
    <property type="evidence" value="ECO:0007669"/>
    <property type="project" value="UniProtKB-SubCell"/>
</dbReference>
<dbReference type="VEuPathDB" id="FungiDB:BO97DRAFT_415604"/>
<feature type="domain" description="C2H2-type" evidence="10">
    <location>
        <begin position="423"/>
        <end position="450"/>
    </location>
</feature>
<feature type="region of interest" description="Disordered" evidence="9">
    <location>
        <begin position="1"/>
        <end position="66"/>
    </location>
</feature>
<evidence type="ECO:0000256" key="1">
    <source>
        <dbReference type="ARBA" id="ARBA00004123"/>
    </source>
</evidence>
<keyword evidence="12" id="KW-1185">Reference proteome</keyword>
<evidence type="ECO:0000256" key="9">
    <source>
        <dbReference type="SAM" id="MobiDB-lite"/>
    </source>
</evidence>
<evidence type="ECO:0000259" key="10">
    <source>
        <dbReference type="PROSITE" id="PS50157"/>
    </source>
</evidence>
<name>A0A395HX49_ASPHC</name>
<proteinExistence type="predicted"/>
<dbReference type="PROSITE" id="PS00028">
    <property type="entry name" value="ZINC_FINGER_C2H2_1"/>
    <property type="match status" value="1"/>
</dbReference>
<reference evidence="11 12" key="1">
    <citation type="submission" date="2018-02" db="EMBL/GenBank/DDBJ databases">
        <title>The genomes of Aspergillus section Nigri reveals drivers in fungal speciation.</title>
        <authorList>
            <consortium name="DOE Joint Genome Institute"/>
            <person name="Vesth T.C."/>
            <person name="Nybo J."/>
            <person name="Theobald S."/>
            <person name="Brandl J."/>
            <person name="Frisvad J.C."/>
            <person name="Nielsen K.F."/>
            <person name="Lyhne E.K."/>
            <person name="Kogle M.E."/>
            <person name="Kuo A."/>
            <person name="Riley R."/>
            <person name="Clum A."/>
            <person name="Nolan M."/>
            <person name="Lipzen A."/>
            <person name="Salamov A."/>
            <person name="Henrissat B."/>
            <person name="Wiebenga A."/>
            <person name="De vries R.P."/>
            <person name="Grigoriev I.V."/>
            <person name="Mortensen U.H."/>
            <person name="Andersen M.R."/>
            <person name="Baker S.E."/>
        </authorList>
    </citation>
    <scope>NUCLEOTIDE SEQUENCE [LARGE SCALE GENOMIC DNA]</scope>
    <source>
        <strain evidence="11 12">CBS 101889</strain>
    </source>
</reference>
<dbReference type="PANTHER" id="PTHR46179">
    <property type="entry name" value="ZINC FINGER PROTEIN"/>
    <property type="match status" value="1"/>
</dbReference>
<evidence type="ECO:0000313" key="11">
    <source>
        <dbReference type="EMBL" id="RAL10814.1"/>
    </source>
</evidence>
<dbReference type="PANTHER" id="PTHR46179:SF13">
    <property type="entry name" value="C2H2-TYPE DOMAIN-CONTAINING PROTEIN"/>
    <property type="match status" value="1"/>
</dbReference>
<keyword evidence="7" id="KW-0539">Nucleus</keyword>
<feature type="region of interest" description="Disordered" evidence="9">
    <location>
        <begin position="127"/>
        <end position="179"/>
    </location>
</feature>
<organism evidence="11 12">
    <name type="scientific">Aspergillus homomorphus (strain CBS 101889)</name>
    <dbReference type="NCBI Taxonomy" id="1450537"/>
    <lineage>
        <taxon>Eukaryota</taxon>
        <taxon>Fungi</taxon>
        <taxon>Dikarya</taxon>
        <taxon>Ascomycota</taxon>
        <taxon>Pezizomycotina</taxon>
        <taxon>Eurotiomycetes</taxon>
        <taxon>Eurotiomycetidae</taxon>
        <taxon>Eurotiales</taxon>
        <taxon>Aspergillaceae</taxon>
        <taxon>Aspergillus</taxon>
        <taxon>Aspergillus subgen. Circumdati</taxon>
    </lineage>
</organism>
<dbReference type="GO" id="GO:0008270">
    <property type="term" value="F:zinc ion binding"/>
    <property type="evidence" value="ECO:0007669"/>
    <property type="project" value="UniProtKB-KW"/>
</dbReference>
<evidence type="ECO:0000256" key="4">
    <source>
        <dbReference type="ARBA" id="ARBA00022833"/>
    </source>
</evidence>
<dbReference type="EMBL" id="KZ824292">
    <property type="protein sequence ID" value="RAL10814.1"/>
    <property type="molecule type" value="Genomic_DNA"/>
</dbReference>
<dbReference type="RefSeq" id="XP_025549968.1">
    <property type="nucleotide sequence ID" value="XM_025696399.1"/>
</dbReference>
<dbReference type="GeneID" id="37200688"/>
<dbReference type="PROSITE" id="PS50157">
    <property type="entry name" value="ZINC_FINGER_C2H2_2"/>
    <property type="match status" value="1"/>
</dbReference>
<dbReference type="InterPro" id="IPR013087">
    <property type="entry name" value="Znf_C2H2_type"/>
</dbReference>
<feature type="compositionally biased region" description="Low complexity" evidence="9">
    <location>
        <begin position="199"/>
        <end position="216"/>
    </location>
</feature>
<feature type="compositionally biased region" description="Low complexity" evidence="9">
    <location>
        <begin position="23"/>
        <end position="37"/>
    </location>
</feature>
<feature type="compositionally biased region" description="Polar residues" evidence="9">
    <location>
        <begin position="1"/>
        <end position="12"/>
    </location>
</feature>
<keyword evidence="3 8" id="KW-0863">Zinc-finger</keyword>
<dbReference type="OrthoDB" id="9368434at2759"/>
<keyword evidence="4" id="KW-0862">Zinc</keyword>
<evidence type="ECO:0000256" key="6">
    <source>
        <dbReference type="ARBA" id="ARBA00023163"/>
    </source>
</evidence>
<gene>
    <name evidence="11" type="ORF">BO97DRAFT_415604</name>
</gene>
<dbReference type="Proteomes" id="UP000248961">
    <property type="component" value="Unassembled WGS sequence"/>
</dbReference>
<evidence type="ECO:0000256" key="8">
    <source>
        <dbReference type="PROSITE-ProRule" id="PRU00042"/>
    </source>
</evidence>